<dbReference type="SUPFAM" id="SSF53254">
    <property type="entry name" value="Phosphoglycerate mutase-like"/>
    <property type="match status" value="1"/>
</dbReference>
<keyword evidence="3" id="KW-1185">Reference proteome</keyword>
<dbReference type="PANTHER" id="PTHR20935:SF0">
    <property type="entry name" value="SERINE_THREONINE-PROTEIN PHOSPHATASE PGAM5, MITOCHONDRIAL"/>
    <property type="match status" value="1"/>
</dbReference>
<dbReference type="GO" id="GO:0016787">
    <property type="term" value="F:hydrolase activity"/>
    <property type="evidence" value="ECO:0007669"/>
    <property type="project" value="UniProtKB-KW"/>
</dbReference>
<dbReference type="SMART" id="SM00855">
    <property type="entry name" value="PGAM"/>
    <property type="match status" value="1"/>
</dbReference>
<dbReference type="InterPro" id="IPR029033">
    <property type="entry name" value="His_PPase_superfam"/>
</dbReference>
<accession>A0A1B0ZLV3</accession>
<name>A0A1B0ZLV3_9RHOB</name>
<dbReference type="EMBL" id="CP015124">
    <property type="protein sequence ID" value="ANP35124.1"/>
    <property type="molecule type" value="Genomic_DNA"/>
</dbReference>
<dbReference type="AlphaFoldDB" id="A0A1B0ZLV3"/>
<organism evidence="2 3">
    <name type="scientific">Phaeobacter gallaeciensis</name>
    <dbReference type="NCBI Taxonomy" id="60890"/>
    <lineage>
        <taxon>Bacteria</taxon>
        <taxon>Pseudomonadati</taxon>
        <taxon>Pseudomonadota</taxon>
        <taxon>Alphaproteobacteria</taxon>
        <taxon>Rhodobacterales</taxon>
        <taxon>Roseobacteraceae</taxon>
        <taxon>Phaeobacter</taxon>
    </lineage>
</organism>
<dbReference type="InterPro" id="IPR013078">
    <property type="entry name" value="His_Pase_superF_clade-1"/>
</dbReference>
<dbReference type="PATRIC" id="fig|60890.4.peg.179"/>
<evidence type="ECO:0000313" key="3">
    <source>
        <dbReference type="Proteomes" id="UP000092565"/>
    </source>
</evidence>
<evidence type="ECO:0000313" key="2">
    <source>
        <dbReference type="EMBL" id="ANP35124.1"/>
    </source>
</evidence>
<dbReference type="OrthoDB" id="280692at2"/>
<dbReference type="PANTHER" id="PTHR20935">
    <property type="entry name" value="PHOSPHOGLYCERATE MUTASE-RELATED"/>
    <property type="match status" value="1"/>
</dbReference>
<proteinExistence type="predicted"/>
<dbReference type="CDD" id="cd07067">
    <property type="entry name" value="HP_PGM_like"/>
    <property type="match status" value="1"/>
</dbReference>
<gene>
    <name evidence="2" type="ORF">JL2886_00190</name>
</gene>
<evidence type="ECO:0000256" key="1">
    <source>
        <dbReference type="ARBA" id="ARBA00022801"/>
    </source>
</evidence>
<dbReference type="Pfam" id="PF00300">
    <property type="entry name" value="His_Phos_1"/>
    <property type="match status" value="1"/>
</dbReference>
<dbReference type="Gene3D" id="3.40.50.1240">
    <property type="entry name" value="Phosphoglycerate mutase-like"/>
    <property type="match status" value="1"/>
</dbReference>
<sequence>MAEILVVRHGQASFGADNYDELSEKGRNQGRLLGDTLRAMGWTPDRAITGSLARQKQTLQEMGFDVPPEEHAGWNEYDFHDLLHSRFGGQAPSEVIQDRKTHFRALRETLAEWQQGGVSGASESWAEFIARVEAARQHAAETEAERVLVVSSGGVIARLVAATLQVPDSQMIALNLQVKNTSLTRFISGRGKFFLHEFNSVPHFHDSDRAKLMSYS</sequence>
<keyword evidence="1" id="KW-0378">Hydrolase</keyword>
<reference evidence="2 3" key="1">
    <citation type="submission" date="2016-04" db="EMBL/GenBank/DDBJ databases">
        <authorList>
            <person name="Evans L.H."/>
            <person name="Alamgir A."/>
            <person name="Owens N."/>
            <person name="Weber N.D."/>
            <person name="Virtaneva K."/>
            <person name="Barbian K."/>
            <person name="Babar A."/>
            <person name="Rosenke K."/>
        </authorList>
    </citation>
    <scope>NUCLEOTIDE SEQUENCE [LARGE SCALE GENOMIC DNA]</scope>
    <source>
        <strain evidence="2 3">JL2886</strain>
    </source>
</reference>
<dbReference type="RefSeq" id="WP_065270292.1">
    <property type="nucleotide sequence ID" value="NZ_CP015124.1"/>
</dbReference>
<dbReference type="InterPro" id="IPR051021">
    <property type="entry name" value="Mito_Ser/Thr_phosphatase"/>
</dbReference>
<protein>
    <submittedName>
        <fullName evidence="2">Phosphoglycerate mutase</fullName>
    </submittedName>
</protein>
<dbReference type="Proteomes" id="UP000092565">
    <property type="component" value="Chromosome"/>
</dbReference>